<dbReference type="GO" id="GO:0032259">
    <property type="term" value="P:methylation"/>
    <property type="evidence" value="ECO:0007669"/>
    <property type="project" value="UniProtKB-KW"/>
</dbReference>
<name>A0A1M5T0G5_9BRAD</name>
<feature type="domain" description="Methyltransferase type 11" evidence="1">
    <location>
        <begin position="36"/>
        <end position="86"/>
    </location>
</feature>
<dbReference type="InterPro" id="IPR029063">
    <property type="entry name" value="SAM-dependent_MTases_sf"/>
</dbReference>
<keyword evidence="2" id="KW-0489">Methyltransferase</keyword>
<accession>A0A1M5T0G5</accession>
<dbReference type="RefSeq" id="WP_197689200.1">
    <property type="nucleotide sequence ID" value="NZ_LT670817.1"/>
</dbReference>
<dbReference type="GO" id="GO:0008757">
    <property type="term" value="F:S-adenosylmethionine-dependent methyltransferase activity"/>
    <property type="evidence" value="ECO:0007669"/>
    <property type="project" value="InterPro"/>
</dbReference>
<dbReference type="EMBL" id="LT670817">
    <property type="protein sequence ID" value="SHH44226.1"/>
    <property type="molecule type" value="Genomic_DNA"/>
</dbReference>
<evidence type="ECO:0000259" key="1">
    <source>
        <dbReference type="Pfam" id="PF08241"/>
    </source>
</evidence>
<protein>
    <submittedName>
        <fullName evidence="2">Predicted SAM-depedendent methyltransferase</fullName>
    </submittedName>
</protein>
<reference evidence="2 3" key="1">
    <citation type="submission" date="2016-11" db="EMBL/GenBank/DDBJ databases">
        <authorList>
            <person name="Jaros S."/>
            <person name="Januszkiewicz K."/>
            <person name="Wedrychowicz H."/>
        </authorList>
    </citation>
    <scope>NUCLEOTIDE SEQUENCE [LARGE SCALE GENOMIC DNA]</scope>
    <source>
        <strain evidence="2 3">GAS138</strain>
    </source>
</reference>
<dbReference type="AlphaFoldDB" id="A0A1M5T0G5"/>
<dbReference type="SUPFAM" id="SSF53335">
    <property type="entry name" value="S-adenosyl-L-methionine-dependent methyltransferases"/>
    <property type="match status" value="1"/>
</dbReference>
<dbReference type="Gene3D" id="3.40.50.150">
    <property type="entry name" value="Vaccinia Virus protein VP39"/>
    <property type="match status" value="1"/>
</dbReference>
<organism evidence="2 3">
    <name type="scientific">Bradyrhizobium erythrophlei</name>
    <dbReference type="NCBI Taxonomy" id="1437360"/>
    <lineage>
        <taxon>Bacteria</taxon>
        <taxon>Pseudomonadati</taxon>
        <taxon>Pseudomonadota</taxon>
        <taxon>Alphaproteobacteria</taxon>
        <taxon>Hyphomicrobiales</taxon>
        <taxon>Nitrobacteraceae</taxon>
        <taxon>Bradyrhizobium</taxon>
    </lineage>
</organism>
<evidence type="ECO:0000313" key="3">
    <source>
        <dbReference type="Proteomes" id="UP000189796"/>
    </source>
</evidence>
<sequence length="181" mass="20373">MMCEPPADGIKLHIGGWEQREGWKILDAIPGPIVDYVGNCTDLTFLNDESCGEVYASHVFEHLGYNGELQGALQGIYRVLKPGGRLRASVPDLETLCKIYVHPNITPQGRFHIMRMMFGGRTTPYDIHYTGLDMTMLGTLLHDAGFREIERVEKFGVFQDTSELRFSDTPISLNMIARKPV</sequence>
<dbReference type="InterPro" id="IPR013216">
    <property type="entry name" value="Methyltransf_11"/>
</dbReference>
<proteinExistence type="predicted"/>
<dbReference type="Pfam" id="PF08241">
    <property type="entry name" value="Methyltransf_11"/>
    <property type="match status" value="1"/>
</dbReference>
<keyword evidence="2" id="KW-0808">Transferase</keyword>
<gene>
    <name evidence="2" type="ORF">SAMN05443248_4824</name>
</gene>
<evidence type="ECO:0000313" key="2">
    <source>
        <dbReference type="EMBL" id="SHH44226.1"/>
    </source>
</evidence>
<dbReference type="Proteomes" id="UP000189796">
    <property type="component" value="Chromosome I"/>
</dbReference>